<proteinExistence type="predicted"/>
<dbReference type="AlphaFoldDB" id="A0A9D2TKI3"/>
<reference evidence="1" key="1">
    <citation type="journal article" date="2021" name="PeerJ">
        <title>Extensive microbial diversity within the chicken gut microbiome revealed by metagenomics and culture.</title>
        <authorList>
            <person name="Gilroy R."/>
            <person name="Ravi A."/>
            <person name="Getino M."/>
            <person name="Pursley I."/>
            <person name="Horton D.L."/>
            <person name="Alikhan N.F."/>
            <person name="Baker D."/>
            <person name="Gharbi K."/>
            <person name="Hall N."/>
            <person name="Watson M."/>
            <person name="Adriaenssens E.M."/>
            <person name="Foster-Nyarko E."/>
            <person name="Jarju S."/>
            <person name="Secka A."/>
            <person name="Antonio M."/>
            <person name="Oren A."/>
            <person name="Chaudhuri R.R."/>
            <person name="La Ragione R."/>
            <person name="Hildebrand F."/>
            <person name="Pallen M.J."/>
        </authorList>
    </citation>
    <scope>NUCLEOTIDE SEQUENCE</scope>
    <source>
        <strain evidence="1">CHK196-7946</strain>
    </source>
</reference>
<evidence type="ECO:0000313" key="2">
    <source>
        <dbReference type="Proteomes" id="UP000823902"/>
    </source>
</evidence>
<gene>
    <name evidence="1" type="ORF">H9697_00620</name>
</gene>
<sequence>MLQVFRDQNTWTTALCLGYVEWVARTVNQEIAWQENDQSMRQTIRTLSQSCAEPHRTLLNDIINNTHVSLAFPSIEIKESILRLSDTSLCNWLTKDAWAGDIPYSGNVLLPKELVELVITLSKEWHPNTALDLYSGDGRFLNGIF</sequence>
<evidence type="ECO:0000313" key="1">
    <source>
        <dbReference type="EMBL" id="HJC73449.1"/>
    </source>
</evidence>
<organism evidence="1 2">
    <name type="scientific">Candidatus Mediterraneibacter faecavium</name>
    <dbReference type="NCBI Taxonomy" id="2838668"/>
    <lineage>
        <taxon>Bacteria</taxon>
        <taxon>Bacillati</taxon>
        <taxon>Bacillota</taxon>
        <taxon>Clostridia</taxon>
        <taxon>Lachnospirales</taxon>
        <taxon>Lachnospiraceae</taxon>
        <taxon>Mediterraneibacter</taxon>
    </lineage>
</organism>
<reference evidence="1" key="2">
    <citation type="submission" date="2021-04" db="EMBL/GenBank/DDBJ databases">
        <authorList>
            <person name="Gilroy R."/>
        </authorList>
    </citation>
    <scope>NUCLEOTIDE SEQUENCE</scope>
    <source>
        <strain evidence="1">CHK196-7946</strain>
    </source>
</reference>
<accession>A0A9D2TKI3</accession>
<dbReference type="EMBL" id="DWVY01000004">
    <property type="protein sequence ID" value="HJC73449.1"/>
    <property type="molecule type" value="Genomic_DNA"/>
</dbReference>
<comment type="caution">
    <text evidence="1">The sequence shown here is derived from an EMBL/GenBank/DDBJ whole genome shotgun (WGS) entry which is preliminary data.</text>
</comment>
<name>A0A9D2TKI3_9FIRM</name>
<dbReference type="Proteomes" id="UP000823902">
    <property type="component" value="Unassembled WGS sequence"/>
</dbReference>
<protein>
    <submittedName>
        <fullName evidence="1">Uncharacterized protein</fullName>
    </submittedName>
</protein>